<dbReference type="PANTHER" id="PTHR37845:SF1">
    <property type="entry name" value="SEQUENCE ORPHAN"/>
    <property type="match status" value="1"/>
</dbReference>
<evidence type="ECO:0000313" key="3">
    <source>
        <dbReference type="Proteomes" id="UP000001744"/>
    </source>
</evidence>
<dbReference type="STRING" id="402676.B6K565"/>
<accession>B6K565</accession>
<keyword evidence="3" id="KW-1185">Reference proteome</keyword>
<feature type="transmembrane region" description="Helical" evidence="1">
    <location>
        <begin position="22"/>
        <end position="41"/>
    </location>
</feature>
<proteinExistence type="predicted"/>
<keyword evidence="1" id="KW-0472">Membrane</keyword>
<evidence type="ECO:0000313" key="2">
    <source>
        <dbReference type="EMBL" id="EEB08669.1"/>
    </source>
</evidence>
<dbReference type="PANTHER" id="PTHR37845">
    <property type="entry name" value="SEQUENCE ORPHAN"/>
    <property type="match status" value="1"/>
</dbReference>
<evidence type="ECO:0008006" key="4">
    <source>
        <dbReference type="Google" id="ProtNLM"/>
    </source>
</evidence>
<name>B6K565_SCHJY</name>
<gene>
    <name evidence="2" type="ORF">SJAG_03833</name>
</gene>
<dbReference type="Proteomes" id="UP000001744">
    <property type="component" value="Unassembled WGS sequence"/>
</dbReference>
<keyword evidence="1" id="KW-1133">Transmembrane helix</keyword>
<dbReference type="VEuPathDB" id="FungiDB:SJAG_03833"/>
<keyword evidence="1" id="KW-0812">Transmembrane</keyword>
<dbReference type="OMA" id="RRNWFIS"/>
<dbReference type="GeneID" id="7050473"/>
<protein>
    <recommendedName>
        <fullName evidence="4">Sequence orphan</fullName>
    </recommendedName>
</protein>
<dbReference type="eggNOG" id="ENOG502QWAD">
    <property type="taxonomic scope" value="Eukaryota"/>
</dbReference>
<sequence length="281" mass="30605">MSAVALVASNERRPKKETTKRFGIDVLAAGAASAMITPFILTIDRSIVENTSGRSTLLRSIGHSVAQILRRPVSFICSAPYALVFSLYFGTYIAANSLDTYENIKTRNPVYKVETGGFVKFSTVTATNSGLSILKDSFFTKFWGKGTPHALPGKCYALYGLRDALTVACSFNLPPLIAPYLPGGLVTAQMLTPCAVQFVSTPLHLLSLDIYNRPENLNLTARMLEVRKNLMKSIFARMLRILPAFGIGGVANRGIRTSCLDNLQRKGEAFTAAEVKASLQQ</sequence>
<organism evidence="2 3">
    <name type="scientific">Schizosaccharomyces japonicus (strain yFS275 / FY16936)</name>
    <name type="common">Fission yeast</name>
    <dbReference type="NCBI Taxonomy" id="402676"/>
    <lineage>
        <taxon>Eukaryota</taxon>
        <taxon>Fungi</taxon>
        <taxon>Dikarya</taxon>
        <taxon>Ascomycota</taxon>
        <taxon>Taphrinomycotina</taxon>
        <taxon>Schizosaccharomycetes</taxon>
        <taxon>Schizosaccharomycetales</taxon>
        <taxon>Schizosaccharomycetaceae</taxon>
        <taxon>Schizosaccharomyces</taxon>
    </lineage>
</organism>
<dbReference type="HOGENOM" id="CLU_054095_2_0_1"/>
<dbReference type="EMBL" id="KE651167">
    <property type="protein sequence ID" value="EEB08669.1"/>
    <property type="molecule type" value="Genomic_DNA"/>
</dbReference>
<reference evidence="2 3" key="1">
    <citation type="journal article" date="2011" name="Science">
        <title>Comparative functional genomics of the fission yeasts.</title>
        <authorList>
            <person name="Rhind N."/>
            <person name="Chen Z."/>
            <person name="Yassour M."/>
            <person name="Thompson D.A."/>
            <person name="Haas B.J."/>
            <person name="Habib N."/>
            <person name="Wapinski I."/>
            <person name="Roy S."/>
            <person name="Lin M.F."/>
            <person name="Heiman D.I."/>
            <person name="Young S.K."/>
            <person name="Furuya K."/>
            <person name="Guo Y."/>
            <person name="Pidoux A."/>
            <person name="Chen H.M."/>
            <person name="Robbertse B."/>
            <person name="Goldberg J.M."/>
            <person name="Aoki K."/>
            <person name="Bayne E.H."/>
            <person name="Berlin A.M."/>
            <person name="Desjardins C.A."/>
            <person name="Dobbs E."/>
            <person name="Dukaj L."/>
            <person name="Fan L."/>
            <person name="FitzGerald M.G."/>
            <person name="French C."/>
            <person name="Gujja S."/>
            <person name="Hansen K."/>
            <person name="Keifenheim D."/>
            <person name="Levin J.Z."/>
            <person name="Mosher R.A."/>
            <person name="Mueller C.A."/>
            <person name="Pfiffner J."/>
            <person name="Priest M."/>
            <person name="Russ C."/>
            <person name="Smialowska A."/>
            <person name="Swoboda P."/>
            <person name="Sykes S.M."/>
            <person name="Vaughn M."/>
            <person name="Vengrova S."/>
            <person name="Yoder R."/>
            <person name="Zeng Q."/>
            <person name="Allshire R."/>
            <person name="Baulcombe D."/>
            <person name="Birren B.W."/>
            <person name="Brown W."/>
            <person name="Ekwall K."/>
            <person name="Kellis M."/>
            <person name="Leatherwood J."/>
            <person name="Levin H."/>
            <person name="Margalit H."/>
            <person name="Martienssen R."/>
            <person name="Nieduszynski C.A."/>
            <person name="Spatafora J.W."/>
            <person name="Friedman N."/>
            <person name="Dalgaard J.Z."/>
            <person name="Baumann P."/>
            <person name="Niki H."/>
            <person name="Regev A."/>
            <person name="Nusbaum C."/>
        </authorList>
    </citation>
    <scope>NUCLEOTIDE SEQUENCE [LARGE SCALE GENOMIC DNA]</scope>
    <source>
        <strain evidence="3">yFS275 / FY16936</strain>
    </source>
</reference>
<dbReference type="InterPro" id="IPR038781">
    <property type="entry name" value="C365.16-ike"/>
</dbReference>
<evidence type="ECO:0000256" key="1">
    <source>
        <dbReference type="SAM" id="Phobius"/>
    </source>
</evidence>
<dbReference type="JaponicusDB" id="SJAG_03833"/>
<dbReference type="RefSeq" id="XP_002174962.1">
    <property type="nucleotide sequence ID" value="XM_002174926.2"/>
</dbReference>
<dbReference type="AlphaFoldDB" id="B6K565"/>